<dbReference type="OrthoDB" id="3266199at2759"/>
<dbReference type="InterPro" id="IPR000210">
    <property type="entry name" value="BTB/POZ_dom"/>
</dbReference>
<protein>
    <recommendedName>
        <fullName evidence="1">BTB domain-containing protein</fullName>
    </recommendedName>
</protein>
<dbReference type="Proteomes" id="UP000054166">
    <property type="component" value="Unassembled WGS sequence"/>
</dbReference>
<dbReference type="HOGENOM" id="CLU_052397_2_1_1"/>
<gene>
    <name evidence="2" type="ORF">PILCRDRAFT_815890</name>
</gene>
<accession>A0A0C3G4C6</accession>
<dbReference type="Pfam" id="PF00651">
    <property type="entry name" value="BTB"/>
    <property type="match status" value="1"/>
</dbReference>
<dbReference type="InterPro" id="IPR011333">
    <property type="entry name" value="SKP1/BTB/POZ_sf"/>
</dbReference>
<organism evidence="2 3">
    <name type="scientific">Piloderma croceum (strain F 1598)</name>
    <dbReference type="NCBI Taxonomy" id="765440"/>
    <lineage>
        <taxon>Eukaryota</taxon>
        <taxon>Fungi</taxon>
        <taxon>Dikarya</taxon>
        <taxon>Basidiomycota</taxon>
        <taxon>Agaricomycotina</taxon>
        <taxon>Agaricomycetes</taxon>
        <taxon>Agaricomycetidae</taxon>
        <taxon>Atheliales</taxon>
        <taxon>Atheliaceae</taxon>
        <taxon>Piloderma</taxon>
    </lineage>
</organism>
<name>A0A0C3G4C6_PILCF</name>
<dbReference type="CDD" id="cd18186">
    <property type="entry name" value="BTB_POZ_ZBTB_KLHL-like"/>
    <property type="match status" value="1"/>
</dbReference>
<evidence type="ECO:0000313" key="3">
    <source>
        <dbReference type="Proteomes" id="UP000054166"/>
    </source>
</evidence>
<reference evidence="2 3" key="1">
    <citation type="submission" date="2014-04" db="EMBL/GenBank/DDBJ databases">
        <authorList>
            <consortium name="DOE Joint Genome Institute"/>
            <person name="Kuo A."/>
            <person name="Tarkka M."/>
            <person name="Buscot F."/>
            <person name="Kohler A."/>
            <person name="Nagy L.G."/>
            <person name="Floudas D."/>
            <person name="Copeland A."/>
            <person name="Barry K.W."/>
            <person name="Cichocki N."/>
            <person name="Veneault-Fourrey C."/>
            <person name="LaButti K."/>
            <person name="Lindquist E.A."/>
            <person name="Lipzen A."/>
            <person name="Lundell T."/>
            <person name="Morin E."/>
            <person name="Murat C."/>
            <person name="Sun H."/>
            <person name="Tunlid A."/>
            <person name="Henrissat B."/>
            <person name="Grigoriev I.V."/>
            <person name="Hibbett D.S."/>
            <person name="Martin F."/>
            <person name="Nordberg H.P."/>
            <person name="Cantor M.N."/>
            <person name="Hua S.X."/>
        </authorList>
    </citation>
    <scope>NUCLEOTIDE SEQUENCE [LARGE SCALE GENOMIC DNA]</scope>
    <source>
        <strain evidence="2 3">F 1598</strain>
    </source>
</reference>
<dbReference type="EMBL" id="KN832981">
    <property type="protein sequence ID" value="KIM86649.1"/>
    <property type="molecule type" value="Genomic_DNA"/>
</dbReference>
<sequence length="294" mass="33319">MADVATPQSSFRTLAATTDHPYTFDAAFTENDAKIILTSSDGMSYRVHAFTLRTTSGFFRDMISLPQHDSLESHEDTINLDETSNVLGTLLRMISGFGVLKWSSYDEVESVLAAAQKYDMRGPLLTIRSAITSPLFLEQPLRLYAIAARYEWEEEARLASKYSLRLSLHDNKHAKILDRIPTAYILRLFRLHRSRRDEFKKHVTRDNGCFGIQNCPYCHECVQNSALGHLTNLIIWEMDRHPAGDELLEGRWKEWPVYKGIACTNGGGTFSSLGYEARISADIKFCLQSLPSTI</sequence>
<dbReference type="PROSITE" id="PS50097">
    <property type="entry name" value="BTB"/>
    <property type="match status" value="1"/>
</dbReference>
<proteinExistence type="predicted"/>
<keyword evidence="3" id="KW-1185">Reference proteome</keyword>
<dbReference type="AlphaFoldDB" id="A0A0C3G4C6"/>
<evidence type="ECO:0000259" key="1">
    <source>
        <dbReference type="PROSITE" id="PS50097"/>
    </source>
</evidence>
<reference evidence="3" key="2">
    <citation type="submission" date="2015-01" db="EMBL/GenBank/DDBJ databases">
        <title>Evolutionary Origins and Diversification of the Mycorrhizal Mutualists.</title>
        <authorList>
            <consortium name="DOE Joint Genome Institute"/>
            <consortium name="Mycorrhizal Genomics Consortium"/>
            <person name="Kohler A."/>
            <person name="Kuo A."/>
            <person name="Nagy L.G."/>
            <person name="Floudas D."/>
            <person name="Copeland A."/>
            <person name="Barry K.W."/>
            <person name="Cichocki N."/>
            <person name="Veneault-Fourrey C."/>
            <person name="LaButti K."/>
            <person name="Lindquist E.A."/>
            <person name="Lipzen A."/>
            <person name="Lundell T."/>
            <person name="Morin E."/>
            <person name="Murat C."/>
            <person name="Riley R."/>
            <person name="Ohm R."/>
            <person name="Sun H."/>
            <person name="Tunlid A."/>
            <person name="Henrissat B."/>
            <person name="Grigoriev I.V."/>
            <person name="Hibbett D.S."/>
            <person name="Martin F."/>
        </authorList>
    </citation>
    <scope>NUCLEOTIDE SEQUENCE [LARGE SCALE GENOMIC DNA]</scope>
    <source>
        <strain evidence="3">F 1598</strain>
    </source>
</reference>
<dbReference type="SUPFAM" id="SSF54695">
    <property type="entry name" value="POZ domain"/>
    <property type="match status" value="1"/>
</dbReference>
<dbReference type="InParanoid" id="A0A0C3G4C6"/>
<feature type="domain" description="BTB" evidence="1">
    <location>
        <begin position="31"/>
        <end position="94"/>
    </location>
</feature>
<evidence type="ECO:0000313" key="2">
    <source>
        <dbReference type="EMBL" id="KIM86649.1"/>
    </source>
</evidence>
<dbReference type="Gene3D" id="3.30.710.10">
    <property type="entry name" value="Potassium Channel Kv1.1, Chain A"/>
    <property type="match status" value="1"/>
</dbReference>